<protein>
    <submittedName>
        <fullName evidence="1">Uncharacterized protein</fullName>
    </submittedName>
</protein>
<keyword evidence="2" id="KW-1185">Reference proteome</keyword>
<dbReference type="EMBL" id="VJXY01000105">
    <property type="protein sequence ID" value="MBD6621041.1"/>
    <property type="molecule type" value="Genomic_DNA"/>
</dbReference>
<dbReference type="InterPro" id="IPR011049">
    <property type="entry name" value="Serralysin-like_metalloprot_C"/>
</dbReference>
<dbReference type="NCBIfam" id="NF041518">
    <property type="entry name" value="choice_anch_Q"/>
    <property type="match status" value="1"/>
</dbReference>
<organism evidence="1 2">
    <name type="scientific">Komarekiella delphini-convector SJRDD-AB1</name>
    <dbReference type="NCBI Taxonomy" id="2593771"/>
    <lineage>
        <taxon>Bacteria</taxon>
        <taxon>Bacillati</taxon>
        <taxon>Cyanobacteriota</taxon>
        <taxon>Cyanophyceae</taxon>
        <taxon>Nostocales</taxon>
        <taxon>Nostocaceae</taxon>
        <taxon>Komarekiella</taxon>
        <taxon>Komarekiella delphini-convector</taxon>
    </lineage>
</organism>
<dbReference type="GO" id="GO:0005509">
    <property type="term" value="F:calcium ion binding"/>
    <property type="evidence" value="ECO:0007669"/>
    <property type="project" value="InterPro"/>
</dbReference>
<dbReference type="RefSeq" id="WP_191762364.1">
    <property type="nucleotide sequence ID" value="NZ_VJXY01000105.1"/>
</dbReference>
<dbReference type="AlphaFoldDB" id="A0AA41BA89"/>
<dbReference type="Pfam" id="PF00353">
    <property type="entry name" value="HemolysinCabind"/>
    <property type="match status" value="1"/>
</dbReference>
<proteinExistence type="predicted"/>
<dbReference type="InterPro" id="IPR001343">
    <property type="entry name" value="Hemolysn_Ca-bd"/>
</dbReference>
<reference evidence="1" key="1">
    <citation type="submission" date="2019-07" db="EMBL/GenBank/DDBJ databases">
        <title>Toxilogical consequences of a new and cryptic species of cyanobacteria (Komarekiella delphini-convector) recovered from the epidermis of a bottlenose dolphin and 1500 ft. in the air.</title>
        <authorList>
            <person name="Brown A.O."/>
            <person name="Dvorak P."/>
            <person name="Villanueva C.D."/>
            <person name="Foss A.J."/>
            <person name="Garvey A.D."/>
            <person name="Gibson Q.A."/>
            <person name="Johansen J.R."/>
            <person name="Casamatta D.A."/>
        </authorList>
    </citation>
    <scope>NUCLEOTIDE SEQUENCE</scope>
    <source>
        <strain evidence="1">SJRDD-AB1</strain>
    </source>
</reference>
<dbReference type="InterPro" id="IPR059226">
    <property type="entry name" value="Choice_anch_Q_dom"/>
</dbReference>
<evidence type="ECO:0000313" key="1">
    <source>
        <dbReference type="EMBL" id="MBD6621041.1"/>
    </source>
</evidence>
<dbReference type="Gene3D" id="2.150.10.10">
    <property type="entry name" value="Serralysin-like metalloprotease, C-terminal"/>
    <property type="match status" value="1"/>
</dbReference>
<comment type="caution">
    <text evidence="1">The sequence shown here is derived from an EMBL/GenBank/DDBJ whole genome shotgun (WGS) entry which is preliminary data.</text>
</comment>
<name>A0AA41BA89_9NOST</name>
<dbReference type="SUPFAM" id="SSF51120">
    <property type="entry name" value="beta-Roll"/>
    <property type="match status" value="1"/>
</dbReference>
<dbReference type="PROSITE" id="PS00330">
    <property type="entry name" value="HEMOLYSIN_CALCIUM"/>
    <property type="match status" value="1"/>
</dbReference>
<gene>
    <name evidence="1" type="ORF">FNW02_36290</name>
</gene>
<dbReference type="SUPFAM" id="SSF51126">
    <property type="entry name" value="Pectin lyase-like"/>
    <property type="match status" value="1"/>
</dbReference>
<sequence length="399" mass="40828">MTINKSTINGNGTEFAAGILNNGILTLSDSTISDNSADGTSGGISNGGTLTIINSTLSGNSATTEGGGIRNGGTLTIINSTLSGNSANLGAGIYNFQGLVTVSNSTITLNNPSIYESEAIGGGGIYIEDGTIKVNNSIIAGNFYTFDNGTINVTNPDVVGDFISNGYNLIGNLNGSTGFNTSEQLTVPITEVLDLTLRDNGGVTKTHALVTGSRAINGGKNADIPIDNTDIDGDGNITEQVPFDGRGSGFKRISGGRVDIGAFEAVVNVINGTRGRDQIKGTAANDIIIGFQGEDTLTGGAGADAFVYTRYRDAGDTITDLKVGTDKIVLRSLFASLGLGNLSYANAISGGYLSFGSQGTDTVVFLDLDGSSGTGRRLKLVKVNKVSSTALNNAVNFAL</sequence>
<accession>A0AA41BA89</accession>
<dbReference type="InterPro" id="IPR018511">
    <property type="entry name" value="Hemolysin-typ_Ca-bd_CS"/>
</dbReference>
<evidence type="ECO:0000313" key="2">
    <source>
        <dbReference type="Proteomes" id="UP001165986"/>
    </source>
</evidence>
<dbReference type="InterPro" id="IPR011050">
    <property type="entry name" value="Pectin_lyase_fold/virulence"/>
</dbReference>
<dbReference type="Proteomes" id="UP001165986">
    <property type="component" value="Unassembled WGS sequence"/>
</dbReference>